<feature type="transmembrane region" description="Helical" evidence="7">
    <location>
        <begin position="219"/>
        <end position="242"/>
    </location>
</feature>
<protein>
    <recommendedName>
        <fullName evidence="7">Divalent metal cation transporter MntH</fullName>
    </recommendedName>
</protein>
<evidence type="ECO:0000256" key="1">
    <source>
        <dbReference type="ARBA" id="ARBA00004141"/>
    </source>
</evidence>
<dbReference type="GO" id="GO:0015293">
    <property type="term" value="F:symporter activity"/>
    <property type="evidence" value="ECO:0007669"/>
    <property type="project" value="UniProtKB-UniRule"/>
</dbReference>
<dbReference type="Proteomes" id="UP000002027">
    <property type="component" value="Chromosome 2"/>
</dbReference>
<evidence type="ECO:0000256" key="7">
    <source>
        <dbReference type="HAMAP-Rule" id="MF_00221"/>
    </source>
</evidence>
<dbReference type="OrthoDB" id="9787548at2"/>
<dbReference type="STRING" id="479434.Sthe_3063"/>
<organism evidence="8 9">
    <name type="scientific">Sphaerobacter thermophilus (strain ATCC 49802 / DSM 20745 / KCCM 41009 / NCIMB 13125 / S 6022)</name>
    <dbReference type="NCBI Taxonomy" id="479434"/>
    <lineage>
        <taxon>Bacteria</taxon>
        <taxon>Pseudomonadati</taxon>
        <taxon>Thermomicrobiota</taxon>
        <taxon>Thermomicrobia</taxon>
        <taxon>Sphaerobacterales</taxon>
        <taxon>Sphaerobacterineae</taxon>
        <taxon>Sphaerobacteraceae</taxon>
        <taxon>Sphaerobacter</taxon>
    </lineage>
</organism>
<evidence type="ECO:0000256" key="2">
    <source>
        <dbReference type="ARBA" id="ARBA00022448"/>
    </source>
</evidence>
<evidence type="ECO:0000256" key="4">
    <source>
        <dbReference type="ARBA" id="ARBA00022847"/>
    </source>
</evidence>
<keyword evidence="4 7" id="KW-0769">Symport</keyword>
<dbReference type="NCBIfam" id="NF037982">
    <property type="entry name" value="Nramp_1"/>
    <property type="match status" value="1"/>
</dbReference>
<evidence type="ECO:0000313" key="9">
    <source>
        <dbReference type="Proteomes" id="UP000002027"/>
    </source>
</evidence>
<dbReference type="Pfam" id="PF01566">
    <property type="entry name" value="Nramp"/>
    <property type="match status" value="1"/>
</dbReference>
<dbReference type="NCBIfam" id="TIGR01197">
    <property type="entry name" value="nramp"/>
    <property type="match status" value="1"/>
</dbReference>
<feature type="transmembrane region" description="Helical" evidence="7">
    <location>
        <begin position="263"/>
        <end position="289"/>
    </location>
</feature>
<dbReference type="GO" id="GO:0005886">
    <property type="term" value="C:plasma membrane"/>
    <property type="evidence" value="ECO:0007669"/>
    <property type="project" value="UniProtKB-SubCell"/>
</dbReference>
<dbReference type="PRINTS" id="PR00447">
    <property type="entry name" value="NATRESASSCMP"/>
</dbReference>
<dbReference type="EMBL" id="CP001824">
    <property type="protein sequence ID" value="ACZ40464.1"/>
    <property type="molecule type" value="Genomic_DNA"/>
</dbReference>
<dbReference type="InterPro" id="IPR001046">
    <property type="entry name" value="NRAMP_fam"/>
</dbReference>
<dbReference type="HOGENOM" id="CLU_020088_2_0_0"/>
<feature type="transmembrane region" description="Helical" evidence="7">
    <location>
        <begin position="180"/>
        <end position="199"/>
    </location>
</feature>
<dbReference type="GO" id="GO:0015086">
    <property type="term" value="F:cadmium ion transmembrane transporter activity"/>
    <property type="evidence" value="ECO:0007669"/>
    <property type="project" value="TreeGrafter"/>
</dbReference>
<feature type="transmembrane region" description="Helical" evidence="7">
    <location>
        <begin position="376"/>
        <end position="396"/>
    </location>
</feature>
<evidence type="ECO:0000256" key="3">
    <source>
        <dbReference type="ARBA" id="ARBA00022692"/>
    </source>
</evidence>
<keyword evidence="6 7" id="KW-0472">Membrane</keyword>
<dbReference type="HAMAP" id="MF_00221">
    <property type="entry name" value="NRAMP"/>
    <property type="match status" value="1"/>
</dbReference>
<comment type="subcellular location">
    <subcellularLocation>
        <location evidence="7">Cell membrane</location>
        <topology evidence="7">Multi-pass membrane protein</topology>
    </subcellularLocation>
    <subcellularLocation>
        <location evidence="1">Membrane</location>
        <topology evidence="1">Multi-pass membrane protein</topology>
    </subcellularLocation>
</comment>
<evidence type="ECO:0000313" key="8">
    <source>
        <dbReference type="EMBL" id="ACZ40464.1"/>
    </source>
</evidence>
<evidence type="ECO:0000256" key="6">
    <source>
        <dbReference type="ARBA" id="ARBA00023136"/>
    </source>
</evidence>
<dbReference type="KEGG" id="sti:Sthe_3063"/>
<dbReference type="GO" id="GO:0005384">
    <property type="term" value="F:manganese ion transmembrane transporter activity"/>
    <property type="evidence" value="ECO:0007669"/>
    <property type="project" value="TreeGrafter"/>
</dbReference>
<name>D1C9H1_SPHTD</name>
<gene>
    <name evidence="7" type="primary">mntH</name>
    <name evidence="8" type="ordered locus">Sthe_3063</name>
</gene>
<dbReference type="GO" id="GO:0034755">
    <property type="term" value="P:iron ion transmembrane transport"/>
    <property type="evidence" value="ECO:0007669"/>
    <property type="project" value="TreeGrafter"/>
</dbReference>
<dbReference type="RefSeq" id="WP_012873499.1">
    <property type="nucleotide sequence ID" value="NC_013524.1"/>
</dbReference>
<feature type="transmembrane region" description="Helical" evidence="7">
    <location>
        <begin position="309"/>
        <end position="332"/>
    </location>
</feature>
<comment type="function">
    <text evidence="7">H(+)-stimulated, divalent metal cation uptake system.</text>
</comment>
<keyword evidence="7" id="KW-0406">Ion transport</keyword>
<dbReference type="NCBIfam" id="NF001923">
    <property type="entry name" value="PRK00701.1"/>
    <property type="match status" value="1"/>
</dbReference>
<reference evidence="9" key="1">
    <citation type="submission" date="2009-11" db="EMBL/GenBank/DDBJ databases">
        <title>The complete chromosome 2 of Sphaerobacter thermophilus DSM 20745.</title>
        <authorList>
            <person name="Lucas S."/>
            <person name="Copeland A."/>
            <person name="Lapidus A."/>
            <person name="Glavina del Rio T."/>
            <person name="Dalin E."/>
            <person name="Tice H."/>
            <person name="Bruce D."/>
            <person name="Goodwin L."/>
            <person name="Pitluck S."/>
            <person name="Kyrpides N."/>
            <person name="Mavromatis K."/>
            <person name="Ivanova N."/>
            <person name="Mikhailova N."/>
            <person name="LaButti K.M."/>
            <person name="Clum A."/>
            <person name="Sun H.I."/>
            <person name="Brettin T."/>
            <person name="Detter J.C."/>
            <person name="Han C."/>
            <person name="Larimer F."/>
            <person name="Land M."/>
            <person name="Hauser L."/>
            <person name="Markowitz V."/>
            <person name="Cheng J.F."/>
            <person name="Hugenholtz P."/>
            <person name="Woyke T."/>
            <person name="Wu D."/>
            <person name="Steenblock K."/>
            <person name="Schneider S."/>
            <person name="Pukall R."/>
            <person name="Goeker M."/>
            <person name="Klenk H.P."/>
            <person name="Eisen J.A."/>
        </authorList>
    </citation>
    <scope>NUCLEOTIDE SEQUENCE [LARGE SCALE GENOMIC DNA]</scope>
    <source>
        <strain evidence="9">ATCC 49802 / DSM 20745 / S 6022</strain>
    </source>
</reference>
<keyword evidence="5 7" id="KW-1133">Transmembrane helix</keyword>
<proteinExistence type="inferred from homology"/>
<feature type="transmembrane region" description="Helical" evidence="7">
    <location>
        <begin position="416"/>
        <end position="436"/>
    </location>
</feature>
<accession>D1C9H1</accession>
<comment type="similarity">
    <text evidence="7">Belongs to the NRAMP family.</text>
</comment>
<dbReference type="PANTHER" id="PTHR11706:SF33">
    <property type="entry name" value="NATURAL RESISTANCE-ASSOCIATED MACROPHAGE PROTEIN 2"/>
    <property type="match status" value="1"/>
</dbReference>
<keyword evidence="7" id="KW-1003">Cell membrane</keyword>
<dbReference type="FunCoup" id="D1C9H1">
    <property type="interactions" value="334"/>
</dbReference>
<feature type="transmembrane region" description="Helical" evidence="7">
    <location>
        <begin position="352"/>
        <end position="370"/>
    </location>
</feature>
<dbReference type="eggNOG" id="COG1914">
    <property type="taxonomic scope" value="Bacteria"/>
</dbReference>
<sequence length="441" mass="47282">MNGCGEKPKDGEVVGERRVIPAAGREEQQGAPGRLGRIRRVLPFLGPAFVASVAYIDPGNFATNIQGGARFGYLLLWVILMSNLMAMLIQSLSAKLGIATGRNLAEVCRDHFPRPLVYGMWVVAEMVAMATDLAEFLGAAIGFNLLFHIPLLPAGILTGVVTFVILALERFGARPLEAVIAAFVGVIAVSYVIETALASPDWGTLGRHALVPQLEGEESLLLAVGILGATVMPHVIFLHSSLTQSRIRPKDVAQARRIYHFEILDVVIAMGLAGLVNMAMLIMAAATFHAEGLIEIASIEEAYRTLTPLLGPLASTVFAISLLAAGLSSSTVGTMAGQVIMQGFLNWHIPVWLRRAITMAPALVVIALGLDPTRTLVISQVILSFGIPFALIPLVLFTRDRRIMGDLVNQTWTTRVAWLVASVIVGLNVFLLVATFQGGIL</sequence>
<dbReference type="AlphaFoldDB" id="D1C9H1"/>
<dbReference type="GO" id="GO:0046872">
    <property type="term" value="F:metal ion binding"/>
    <property type="evidence" value="ECO:0007669"/>
    <property type="project" value="UniProtKB-UniRule"/>
</dbReference>
<keyword evidence="2 7" id="KW-0813">Transport</keyword>
<dbReference type="InParanoid" id="D1C9H1"/>
<feature type="transmembrane region" description="Helical" evidence="7">
    <location>
        <begin position="71"/>
        <end position="94"/>
    </location>
</feature>
<feature type="transmembrane region" description="Helical" evidence="7">
    <location>
        <begin position="147"/>
        <end position="168"/>
    </location>
</feature>
<keyword evidence="3 7" id="KW-0812">Transmembrane</keyword>
<keyword evidence="9" id="KW-1185">Reference proteome</keyword>
<dbReference type="PANTHER" id="PTHR11706">
    <property type="entry name" value="SOLUTE CARRIER PROTEIN FAMILY 11 MEMBER"/>
    <property type="match status" value="1"/>
</dbReference>
<reference evidence="8 9" key="2">
    <citation type="journal article" date="2010" name="Stand. Genomic Sci.">
        <title>Complete genome sequence of Desulfohalobium retbaense type strain (HR(100)).</title>
        <authorList>
            <person name="Spring S."/>
            <person name="Nolan M."/>
            <person name="Lapidus A."/>
            <person name="Glavina Del Rio T."/>
            <person name="Copeland A."/>
            <person name="Tice H."/>
            <person name="Cheng J.F."/>
            <person name="Lucas S."/>
            <person name="Land M."/>
            <person name="Chen F."/>
            <person name="Bruce D."/>
            <person name="Goodwin L."/>
            <person name="Pitluck S."/>
            <person name="Ivanova N."/>
            <person name="Mavromatis K."/>
            <person name="Mikhailova N."/>
            <person name="Pati A."/>
            <person name="Chen A."/>
            <person name="Palaniappan K."/>
            <person name="Hauser L."/>
            <person name="Chang Y.J."/>
            <person name="Jeffries C.D."/>
            <person name="Munk C."/>
            <person name="Kiss H."/>
            <person name="Chain P."/>
            <person name="Han C."/>
            <person name="Brettin T."/>
            <person name="Detter J.C."/>
            <person name="Schuler E."/>
            <person name="Goker M."/>
            <person name="Rohde M."/>
            <person name="Bristow J."/>
            <person name="Eisen J.A."/>
            <person name="Markowitz V."/>
            <person name="Hugenholtz P."/>
            <person name="Kyrpides N.C."/>
            <person name="Klenk H.P."/>
        </authorList>
    </citation>
    <scope>NUCLEOTIDE SEQUENCE [LARGE SCALE GENOMIC DNA]</scope>
    <source>
        <strain evidence="9">ATCC 49802 / DSM 20745 / S 6022</strain>
    </source>
</reference>
<evidence type="ECO:0000256" key="5">
    <source>
        <dbReference type="ARBA" id="ARBA00022989"/>
    </source>
</evidence>